<dbReference type="Gene3D" id="2.60.40.3550">
    <property type="entry name" value="Domain of unknown function DUF4466"/>
    <property type="match status" value="1"/>
</dbReference>
<feature type="domain" description="DUF4466" evidence="2">
    <location>
        <begin position="29"/>
        <end position="329"/>
    </location>
</feature>
<dbReference type="Pfam" id="PF14725">
    <property type="entry name" value="DUF4466"/>
    <property type="match status" value="1"/>
</dbReference>
<dbReference type="InterPro" id="IPR041873">
    <property type="entry name" value="PARMER_03128_N"/>
</dbReference>
<dbReference type="Proteomes" id="UP000321513">
    <property type="component" value="Unassembled WGS sequence"/>
</dbReference>
<evidence type="ECO:0000313" key="3">
    <source>
        <dbReference type="EMBL" id="GEO08672.1"/>
    </source>
</evidence>
<accession>A0A512B9N6</accession>
<dbReference type="InterPro" id="IPR028072">
    <property type="entry name" value="DUF4466"/>
</dbReference>
<name>A0A512B9N6_9BACT</name>
<keyword evidence="1" id="KW-0472">Membrane</keyword>
<dbReference type="PROSITE" id="PS51257">
    <property type="entry name" value="PROKAR_LIPOPROTEIN"/>
    <property type="match status" value="1"/>
</dbReference>
<sequence>MRHKFQFLNYSIFLVSFSFIIFTSCKKEEGYAIPDPATQLSNDCIKRTLGPNIVSLPIEFAYAMALPKSKGKIVSAQVEASIAGATGTYLENNSYYTNASGVDVPVRVGSPSVNKDNLTSVAFNVDTNAATLRYFYVVPEEARGKAVSFTFSASSSDGATVSYKMGPYTISKMDIKRTFRVSNNNDSSYISIADMAVYNKNTVAANAGKIDLIYLYRATPAAFTHAFVSPAADAQYLPGITLPAGVNRNTKIRKVFNLQDFNLARINVGVFIDDQDFQEINLSDEPNYAIGLKAEAGTWVETADGKYRAYIFLNSVNNNGSAVISMLRYPLQ</sequence>
<keyword evidence="1" id="KW-0812">Transmembrane</keyword>
<dbReference type="EMBL" id="BJYT01000003">
    <property type="protein sequence ID" value="GEO08672.1"/>
    <property type="molecule type" value="Genomic_DNA"/>
</dbReference>
<proteinExistence type="predicted"/>
<evidence type="ECO:0000256" key="1">
    <source>
        <dbReference type="SAM" id="Phobius"/>
    </source>
</evidence>
<evidence type="ECO:0000313" key="4">
    <source>
        <dbReference type="Proteomes" id="UP000321513"/>
    </source>
</evidence>
<keyword evidence="1" id="KW-1133">Transmembrane helix</keyword>
<protein>
    <recommendedName>
        <fullName evidence="2">DUF4466 domain-containing protein</fullName>
    </recommendedName>
</protein>
<evidence type="ECO:0000259" key="2">
    <source>
        <dbReference type="Pfam" id="PF14725"/>
    </source>
</evidence>
<dbReference type="CDD" id="cd12106">
    <property type="entry name" value="PARMER_03128_N"/>
    <property type="match status" value="1"/>
</dbReference>
<gene>
    <name evidence="3" type="ORF">SAE01_11680</name>
</gene>
<dbReference type="RefSeq" id="WP_147202742.1">
    <property type="nucleotide sequence ID" value="NZ_BJYT01000003.1"/>
</dbReference>
<dbReference type="CDD" id="cd07472">
    <property type="entry name" value="HmuY_like"/>
    <property type="match status" value="1"/>
</dbReference>
<feature type="transmembrane region" description="Helical" evidence="1">
    <location>
        <begin position="7"/>
        <end position="24"/>
    </location>
</feature>
<reference evidence="3 4" key="1">
    <citation type="submission" date="2019-07" db="EMBL/GenBank/DDBJ databases">
        <title>Whole genome shotgun sequence of Segetibacter aerophilus NBRC 106135.</title>
        <authorList>
            <person name="Hosoyama A."/>
            <person name="Uohara A."/>
            <person name="Ohji S."/>
            <person name="Ichikawa N."/>
        </authorList>
    </citation>
    <scope>NUCLEOTIDE SEQUENCE [LARGE SCALE GENOMIC DNA]</scope>
    <source>
        <strain evidence="3 4">NBRC 106135</strain>
    </source>
</reference>
<organism evidence="3 4">
    <name type="scientific">Segetibacter aerophilus</name>
    <dbReference type="NCBI Taxonomy" id="670293"/>
    <lineage>
        <taxon>Bacteria</taxon>
        <taxon>Pseudomonadati</taxon>
        <taxon>Bacteroidota</taxon>
        <taxon>Chitinophagia</taxon>
        <taxon>Chitinophagales</taxon>
        <taxon>Chitinophagaceae</taxon>
        <taxon>Segetibacter</taxon>
    </lineage>
</organism>
<keyword evidence="4" id="KW-1185">Reference proteome</keyword>
<comment type="caution">
    <text evidence="3">The sequence shown here is derived from an EMBL/GenBank/DDBJ whole genome shotgun (WGS) entry which is preliminary data.</text>
</comment>
<dbReference type="AlphaFoldDB" id="A0A512B9N6"/>
<dbReference type="OrthoDB" id="1045786at2"/>